<dbReference type="Pfam" id="PF00348">
    <property type="entry name" value="polyprenyl_synt"/>
    <property type="match status" value="1"/>
</dbReference>
<dbReference type="GO" id="GO:0043386">
    <property type="term" value="P:mycotoxin biosynthetic process"/>
    <property type="evidence" value="ECO:0007669"/>
    <property type="project" value="UniProtKB-ARBA"/>
</dbReference>
<dbReference type="EC" id="2.5.1.1" evidence="6"/>
<proteinExistence type="inferred from homology"/>
<dbReference type="PANTHER" id="PTHR12001:SF70">
    <property type="entry name" value="PYROPHOSPHATE SYNTHETASE ATMG, PUTATIVE (AFU_ORTHOLOGUE AFUA_8G02400)-RELATED"/>
    <property type="match status" value="1"/>
</dbReference>
<dbReference type="Proteomes" id="UP000824596">
    <property type="component" value="Unassembled WGS sequence"/>
</dbReference>
<accession>A0A9P8N8J6</accession>
<name>A0A9P8N8J6_9HYPO</name>
<dbReference type="Gene3D" id="1.10.600.10">
    <property type="entry name" value="Farnesyl Diphosphate Synthase"/>
    <property type="match status" value="1"/>
</dbReference>
<evidence type="ECO:0000256" key="2">
    <source>
        <dbReference type="ARBA" id="ARBA00005179"/>
    </source>
</evidence>
<evidence type="ECO:0000256" key="11">
    <source>
        <dbReference type="ARBA" id="ARBA00032380"/>
    </source>
</evidence>
<evidence type="ECO:0000256" key="12">
    <source>
        <dbReference type="ARBA" id="ARBA00032424"/>
    </source>
</evidence>
<evidence type="ECO:0000256" key="1">
    <source>
        <dbReference type="ARBA" id="ARBA00001946"/>
    </source>
</evidence>
<comment type="catalytic activity">
    <reaction evidence="16">
        <text>isopentenyl diphosphate + (2E,6E)-farnesyl diphosphate = (2E,6E,10E)-geranylgeranyl diphosphate + diphosphate</text>
        <dbReference type="Rhea" id="RHEA:17653"/>
        <dbReference type="ChEBI" id="CHEBI:33019"/>
        <dbReference type="ChEBI" id="CHEBI:58756"/>
        <dbReference type="ChEBI" id="CHEBI:128769"/>
        <dbReference type="ChEBI" id="CHEBI:175763"/>
        <dbReference type="EC" id="2.5.1.29"/>
    </reaction>
</comment>
<dbReference type="GO" id="GO:0004311">
    <property type="term" value="F:geranylgeranyl diphosphate synthase activity"/>
    <property type="evidence" value="ECO:0007669"/>
    <property type="project" value="UniProtKB-EC"/>
</dbReference>
<evidence type="ECO:0000313" key="21">
    <source>
        <dbReference type="Proteomes" id="UP000824596"/>
    </source>
</evidence>
<dbReference type="PROSITE" id="PS00723">
    <property type="entry name" value="POLYPRENYL_SYNTHASE_1"/>
    <property type="match status" value="1"/>
</dbReference>
<keyword evidence="8" id="KW-0479">Metal-binding</keyword>
<dbReference type="InterPro" id="IPR000092">
    <property type="entry name" value="Polyprenyl_synt"/>
</dbReference>
<dbReference type="GeneID" id="68350283"/>
<dbReference type="GO" id="GO:0004337">
    <property type="term" value="F:(2E,6E)-farnesyl diphosphate synthase activity"/>
    <property type="evidence" value="ECO:0007669"/>
    <property type="project" value="UniProtKB-EC"/>
</dbReference>
<evidence type="ECO:0000256" key="17">
    <source>
        <dbReference type="ARBA" id="ARBA00049291"/>
    </source>
</evidence>
<evidence type="ECO:0000256" key="6">
    <source>
        <dbReference type="ARBA" id="ARBA00012833"/>
    </source>
</evidence>
<dbReference type="AlphaFoldDB" id="A0A9P8N8J6"/>
<dbReference type="EC" id="2.5.1.10" evidence="5"/>
<comment type="catalytic activity">
    <reaction evidence="18">
        <text>isopentenyl diphosphate + (2E)-geranyl diphosphate = (2E,6E)-farnesyl diphosphate + diphosphate</text>
        <dbReference type="Rhea" id="RHEA:19361"/>
        <dbReference type="ChEBI" id="CHEBI:33019"/>
        <dbReference type="ChEBI" id="CHEBI:58057"/>
        <dbReference type="ChEBI" id="CHEBI:128769"/>
        <dbReference type="ChEBI" id="CHEBI:175763"/>
        <dbReference type="EC" id="2.5.1.10"/>
    </reaction>
</comment>
<dbReference type="GO" id="GO:0004161">
    <property type="term" value="F:dimethylallyltranstransferase activity"/>
    <property type="evidence" value="ECO:0007669"/>
    <property type="project" value="UniProtKB-EC"/>
</dbReference>
<dbReference type="OrthoDB" id="6921389at2759"/>
<dbReference type="SUPFAM" id="SSF48576">
    <property type="entry name" value="Terpenoid synthases"/>
    <property type="match status" value="1"/>
</dbReference>
<comment type="pathway">
    <text evidence="2">Secondary metabolite biosynthesis.</text>
</comment>
<dbReference type="EMBL" id="JAIZPD010000001">
    <property type="protein sequence ID" value="KAH0968512.1"/>
    <property type="molecule type" value="Genomic_DNA"/>
</dbReference>
<evidence type="ECO:0000256" key="14">
    <source>
        <dbReference type="ARBA" id="ARBA00032873"/>
    </source>
</evidence>
<evidence type="ECO:0000256" key="18">
    <source>
        <dbReference type="ARBA" id="ARBA00049399"/>
    </source>
</evidence>
<dbReference type="GO" id="GO:0046165">
    <property type="term" value="P:alcohol biosynthetic process"/>
    <property type="evidence" value="ECO:0007669"/>
    <property type="project" value="UniProtKB-ARBA"/>
</dbReference>
<keyword evidence="21" id="KW-1185">Reference proteome</keyword>
<dbReference type="GO" id="GO:0046872">
    <property type="term" value="F:metal ion binding"/>
    <property type="evidence" value="ECO:0007669"/>
    <property type="project" value="UniProtKB-KW"/>
</dbReference>
<dbReference type="EC" id="2.5.1.29" evidence="4"/>
<reference evidence="20" key="1">
    <citation type="submission" date="2021-09" db="EMBL/GenBank/DDBJ databases">
        <title>A high-quality genome of the endoparasitic fungus Hirsutella rhossiliensis with a comparison of Hirsutella genomes reveals transposable elements contributing to genome size variation.</title>
        <authorList>
            <person name="Lin R."/>
            <person name="Jiao Y."/>
            <person name="Sun X."/>
            <person name="Ling J."/>
            <person name="Xie B."/>
            <person name="Cheng X."/>
        </authorList>
    </citation>
    <scope>NUCLEOTIDE SEQUENCE</scope>
    <source>
        <strain evidence="20">HR02</strain>
    </source>
</reference>
<evidence type="ECO:0000256" key="4">
    <source>
        <dbReference type="ARBA" id="ARBA00012382"/>
    </source>
</evidence>
<protein>
    <recommendedName>
        <fullName evidence="14">(2E,6E)-farnesyl diphosphate synthase</fullName>
        <ecNumber evidence="6">2.5.1.1</ecNumber>
        <ecNumber evidence="5">2.5.1.10</ecNumber>
        <ecNumber evidence="4">2.5.1.29</ecNumber>
    </recommendedName>
    <alternativeName>
        <fullName evidence="13">Dimethylallyltranstransferase</fullName>
    </alternativeName>
    <alternativeName>
        <fullName evidence="12">Farnesyl diphosphate synthase</fullName>
    </alternativeName>
    <alternativeName>
        <fullName evidence="10">Farnesyltranstransferase</fullName>
    </alternativeName>
    <alternativeName>
        <fullName evidence="15">Geranylgeranyl diphosphate synthase</fullName>
    </alternativeName>
    <alternativeName>
        <fullName evidence="11">Geranyltranstransferase</fullName>
    </alternativeName>
</protein>
<evidence type="ECO:0000256" key="19">
    <source>
        <dbReference type="RuleBase" id="RU004466"/>
    </source>
</evidence>
<organism evidence="20 21">
    <name type="scientific">Hirsutella rhossiliensis</name>
    <dbReference type="NCBI Taxonomy" id="111463"/>
    <lineage>
        <taxon>Eukaryota</taxon>
        <taxon>Fungi</taxon>
        <taxon>Dikarya</taxon>
        <taxon>Ascomycota</taxon>
        <taxon>Pezizomycotina</taxon>
        <taxon>Sordariomycetes</taxon>
        <taxon>Hypocreomycetidae</taxon>
        <taxon>Hypocreales</taxon>
        <taxon>Ophiocordycipitaceae</taxon>
        <taxon>Hirsutella</taxon>
    </lineage>
</organism>
<evidence type="ECO:0000256" key="3">
    <source>
        <dbReference type="ARBA" id="ARBA00006706"/>
    </source>
</evidence>
<dbReference type="InterPro" id="IPR033749">
    <property type="entry name" value="Polyprenyl_synt_CS"/>
</dbReference>
<evidence type="ECO:0000256" key="7">
    <source>
        <dbReference type="ARBA" id="ARBA00022679"/>
    </source>
</evidence>
<evidence type="ECO:0000256" key="10">
    <source>
        <dbReference type="ARBA" id="ARBA00032052"/>
    </source>
</evidence>
<dbReference type="SFLD" id="SFLDS00005">
    <property type="entry name" value="Isoprenoid_Synthase_Type_I"/>
    <property type="match status" value="1"/>
</dbReference>
<comment type="catalytic activity">
    <reaction evidence="17">
        <text>isopentenyl diphosphate + dimethylallyl diphosphate = (2E)-geranyl diphosphate + diphosphate</text>
        <dbReference type="Rhea" id="RHEA:22408"/>
        <dbReference type="ChEBI" id="CHEBI:33019"/>
        <dbReference type="ChEBI" id="CHEBI:57623"/>
        <dbReference type="ChEBI" id="CHEBI:58057"/>
        <dbReference type="ChEBI" id="CHEBI:128769"/>
        <dbReference type="EC" id="2.5.1.1"/>
    </reaction>
</comment>
<evidence type="ECO:0000256" key="9">
    <source>
        <dbReference type="ARBA" id="ARBA00022842"/>
    </source>
</evidence>
<evidence type="ECO:0000313" key="20">
    <source>
        <dbReference type="EMBL" id="KAH0968512.1"/>
    </source>
</evidence>
<gene>
    <name evidence="20" type="ORF">HRG_01154</name>
</gene>
<comment type="cofactor">
    <cofactor evidence="1">
        <name>Mg(2+)</name>
        <dbReference type="ChEBI" id="CHEBI:18420"/>
    </cofactor>
</comment>
<evidence type="ECO:0000256" key="5">
    <source>
        <dbReference type="ARBA" id="ARBA00012439"/>
    </source>
</evidence>
<dbReference type="GO" id="GO:0008299">
    <property type="term" value="P:isoprenoid biosynthetic process"/>
    <property type="evidence" value="ECO:0007669"/>
    <property type="project" value="InterPro"/>
</dbReference>
<keyword evidence="7 19" id="KW-0808">Transferase</keyword>
<evidence type="ECO:0000256" key="15">
    <source>
        <dbReference type="ARBA" id="ARBA00033096"/>
    </source>
</evidence>
<dbReference type="InterPro" id="IPR008949">
    <property type="entry name" value="Isoprenoid_synthase_dom_sf"/>
</dbReference>
<comment type="similarity">
    <text evidence="3 19">Belongs to the FPP/GGPP synthase family.</text>
</comment>
<sequence>MMSAFNQWLQIPDDKLDVIKRIVTLLHNASLLIDDIQDSSKLRRGLPVSHSIFGIAQTINAANYAFFLVQQELPKLGDPRAYEVFTEELLNLHRGQGMDIYWRDASICPTEQEYFTMVSNKTGGLFRLAVRLMQLASKSNRDYVPLVNVLGVIFQIRDDYFNLQSDAYIKNKGFGEDLTEGKFSFPIIHSIRSNPANIQLSSILKQRTTDPDVKLFAVEYIESTGSFDHCRRKLAELTAEARALVESMGDSSDEHVKVIDHILGMLGLEGCGLPQQRTGASQGS</sequence>
<dbReference type="PROSITE" id="PS00444">
    <property type="entry name" value="POLYPRENYL_SYNTHASE_2"/>
    <property type="match status" value="1"/>
</dbReference>
<evidence type="ECO:0000256" key="13">
    <source>
        <dbReference type="ARBA" id="ARBA00032448"/>
    </source>
</evidence>
<dbReference type="RefSeq" id="XP_044726025.1">
    <property type="nucleotide sequence ID" value="XM_044859625.1"/>
</dbReference>
<comment type="caution">
    <text evidence="20">The sequence shown here is derived from an EMBL/GenBank/DDBJ whole genome shotgun (WGS) entry which is preliminary data.</text>
</comment>
<keyword evidence="9" id="KW-0460">Magnesium</keyword>
<dbReference type="CDD" id="cd00685">
    <property type="entry name" value="Trans_IPPS_HT"/>
    <property type="match status" value="1"/>
</dbReference>
<dbReference type="PANTHER" id="PTHR12001">
    <property type="entry name" value="GERANYLGERANYL PYROPHOSPHATE SYNTHASE"/>
    <property type="match status" value="1"/>
</dbReference>
<evidence type="ECO:0000256" key="8">
    <source>
        <dbReference type="ARBA" id="ARBA00022723"/>
    </source>
</evidence>
<evidence type="ECO:0000256" key="16">
    <source>
        <dbReference type="ARBA" id="ARBA00048119"/>
    </source>
</evidence>